<feature type="region of interest" description="Disordered" evidence="1">
    <location>
        <begin position="69"/>
        <end position="108"/>
    </location>
</feature>
<evidence type="ECO:0000313" key="4">
    <source>
        <dbReference type="Proteomes" id="UP000469159"/>
    </source>
</evidence>
<dbReference type="Pfam" id="PF12200">
    <property type="entry name" value="DUF3597"/>
    <property type="match status" value="1"/>
</dbReference>
<dbReference type="Proteomes" id="UP000469159">
    <property type="component" value="Unassembled WGS sequence"/>
</dbReference>
<sequence>MGVFSSIRDALLGHEAEHEPHLIDIENHLDAMPGADHLSWRSSIVDLMTLIGVDSSLESRIALAQELGYPGPADGSQDMDNWLHRRTLQELGSQDRDEPAHVSGDRPD</sequence>
<feature type="domain" description="DUF3597" evidence="2">
    <location>
        <begin position="18"/>
        <end position="93"/>
    </location>
</feature>
<protein>
    <submittedName>
        <fullName evidence="3">DUF3597 family protein</fullName>
    </submittedName>
</protein>
<dbReference type="AlphaFoldDB" id="A0A6I4UZQ4"/>
<dbReference type="SUPFAM" id="SSF158634">
    <property type="entry name" value="RPA2825-like"/>
    <property type="match status" value="1"/>
</dbReference>
<evidence type="ECO:0000259" key="2">
    <source>
        <dbReference type="Pfam" id="PF12200"/>
    </source>
</evidence>
<dbReference type="RefSeq" id="WP_160747578.1">
    <property type="nucleotide sequence ID" value="NZ_WTYK01000010.1"/>
</dbReference>
<accession>A0A6I4UZQ4</accession>
<proteinExistence type="predicted"/>
<evidence type="ECO:0000313" key="3">
    <source>
        <dbReference type="EMBL" id="MXP42717.1"/>
    </source>
</evidence>
<organism evidence="3 4">
    <name type="scientific">Croceibacterium soli</name>
    <dbReference type="NCBI Taxonomy" id="1739690"/>
    <lineage>
        <taxon>Bacteria</taxon>
        <taxon>Pseudomonadati</taxon>
        <taxon>Pseudomonadota</taxon>
        <taxon>Alphaproteobacteria</taxon>
        <taxon>Sphingomonadales</taxon>
        <taxon>Erythrobacteraceae</taxon>
        <taxon>Croceibacterium</taxon>
    </lineage>
</organism>
<keyword evidence="4" id="KW-1185">Reference proteome</keyword>
<dbReference type="InterPro" id="IPR022016">
    <property type="entry name" value="DUF3597"/>
</dbReference>
<gene>
    <name evidence="3" type="ORF">GRI75_13810</name>
</gene>
<evidence type="ECO:0000256" key="1">
    <source>
        <dbReference type="SAM" id="MobiDB-lite"/>
    </source>
</evidence>
<dbReference type="EMBL" id="WTYK01000010">
    <property type="protein sequence ID" value="MXP42717.1"/>
    <property type="molecule type" value="Genomic_DNA"/>
</dbReference>
<comment type="caution">
    <text evidence="3">The sequence shown here is derived from an EMBL/GenBank/DDBJ whole genome shotgun (WGS) entry which is preliminary data.</text>
</comment>
<reference evidence="3 4" key="1">
    <citation type="submission" date="2019-12" db="EMBL/GenBank/DDBJ databases">
        <title>Genomic-based taxomic classification of the family Erythrobacteraceae.</title>
        <authorList>
            <person name="Xu L."/>
        </authorList>
    </citation>
    <scope>NUCLEOTIDE SEQUENCE [LARGE SCALE GENOMIC DNA]</scope>
    <source>
        <strain evidence="3 4">MCCC 1K02066</strain>
    </source>
</reference>
<feature type="compositionally biased region" description="Basic and acidic residues" evidence="1">
    <location>
        <begin position="93"/>
        <end position="108"/>
    </location>
</feature>
<name>A0A6I4UZQ4_9SPHN</name>
<dbReference type="OrthoDB" id="9812045at2"/>